<dbReference type="NCBIfam" id="NF006100">
    <property type="entry name" value="PRK08252.1"/>
    <property type="match status" value="1"/>
</dbReference>
<evidence type="ECO:0000256" key="2">
    <source>
        <dbReference type="ARBA" id="ARBA00023239"/>
    </source>
</evidence>
<accession>A0A6J7VW68</accession>
<dbReference type="Gene3D" id="1.10.12.10">
    <property type="entry name" value="Lyase 2-enoyl-coa Hydratase, Chain A, domain 2"/>
    <property type="match status" value="1"/>
</dbReference>
<dbReference type="PANTHER" id="PTHR11941">
    <property type="entry name" value="ENOYL-COA HYDRATASE-RELATED"/>
    <property type="match status" value="1"/>
</dbReference>
<dbReference type="Pfam" id="PF00378">
    <property type="entry name" value="ECH_1"/>
    <property type="match status" value="1"/>
</dbReference>
<keyword evidence="1" id="KW-0443">Lipid metabolism</keyword>
<dbReference type="Gene3D" id="3.90.226.10">
    <property type="entry name" value="2-enoyl-CoA Hydratase, Chain A, domain 1"/>
    <property type="match status" value="1"/>
</dbReference>
<proteinExistence type="predicted"/>
<name>A0A6J7VW68_9ZZZZ</name>
<dbReference type="GO" id="GO:0006635">
    <property type="term" value="P:fatty acid beta-oxidation"/>
    <property type="evidence" value="ECO:0007669"/>
    <property type="project" value="TreeGrafter"/>
</dbReference>
<dbReference type="EMBL" id="CAEZSL010000090">
    <property type="protein sequence ID" value="CAB4545295.1"/>
    <property type="molecule type" value="Genomic_DNA"/>
</dbReference>
<dbReference type="EMBL" id="CAFBRX010000056">
    <property type="protein sequence ID" value="CAB5121040.1"/>
    <property type="molecule type" value="Genomic_DNA"/>
</dbReference>
<gene>
    <name evidence="3" type="ORF">UFOPK1421_00912</name>
    <name evidence="4" type="ORF">UFOPK3889_00868</name>
    <name evidence="5" type="ORF">UFOPK4422_00688</name>
</gene>
<organism evidence="5">
    <name type="scientific">freshwater metagenome</name>
    <dbReference type="NCBI Taxonomy" id="449393"/>
    <lineage>
        <taxon>unclassified sequences</taxon>
        <taxon>metagenomes</taxon>
        <taxon>ecological metagenomes</taxon>
    </lineage>
</organism>
<evidence type="ECO:0000256" key="1">
    <source>
        <dbReference type="ARBA" id="ARBA00023098"/>
    </source>
</evidence>
<dbReference type="PANTHER" id="PTHR11941:SF169">
    <property type="entry name" value="(7AS)-7A-METHYL-1,5-DIOXO-2,3,5,6,7,7A-HEXAHYDRO-1H-INDENE-CARBOXYL-COA HYDROLASE"/>
    <property type="match status" value="1"/>
</dbReference>
<dbReference type="GO" id="GO:0016829">
    <property type="term" value="F:lyase activity"/>
    <property type="evidence" value="ECO:0007669"/>
    <property type="project" value="UniProtKB-KW"/>
</dbReference>
<dbReference type="InterPro" id="IPR001753">
    <property type="entry name" value="Enoyl-CoA_hydra/iso"/>
</dbReference>
<reference evidence="5" key="1">
    <citation type="submission" date="2020-05" db="EMBL/GenBank/DDBJ databases">
        <authorList>
            <person name="Chiriac C."/>
            <person name="Salcher M."/>
            <person name="Ghai R."/>
            <person name="Kavagutti S V."/>
        </authorList>
    </citation>
    <scope>NUCLEOTIDE SEQUENCE</scope>
</reference>
<evidence type="ECO:0000313" key="5">
    <source>
        <dbReference type="EMBL" id="CAB5121040.1"/>
    </source>
</evidence>
<dbReference type="InterPro" id="IPR014748">
    <property type="entry name" value="Enoyl-CoA_hydra_C"/>
</dbReference>
<dbReference type="AlphaFoldDB" id="A0A6J7VW68"/>
<keyword evidence="2" id="KW-0456">Lyase</keyword>
<protein>
    <submittedName>
        <fullName evidence="5">Unannotated protein</fullName>
    </submittedName>
</protein>
<dbReference type="SUPFAM" id="SSF52096">
    <property type="entry name" value="ClpP/crotonase"/>
    <property type="match status" value="1"/>
</dbReference>
<evidence type="ECO:0000313" key="4">
    <source>
        <dbReference type="EMBL" id="CAB4975259.1"/>
    </source>
</evidence>
<evidence type="ECO:0000313" key="3">
    <source>
        <dbReference type="EMBL" id="CAB4545295.1"/>
    </source>
</evidence>
<sequence length="261" mass="27745">MSDIVTYSTDGRVGIITLNRPDARNAINADVAQAMEAAIDQLEADDEIWVGILTANTEGQERPVFCAGADLKAINSGQAAHINTRRGGFAGFVYRERRKPIIVAVDGLATAGGCEIVLAADLVIATTRSSFGLAEVKRNLIAGAGGLFRLPRAIGQAAAMEMILTGEPLPAERAFQLGLISRLVAPGEAMNEARKLALQITACAPLAVYASRKVVLAAAYQTDEELIDLTNQEFAKVMASGDTKEGLTAFIEKRMPNWTGQ</sequence>
<dbReference type="InterPro" id="IPR029045">
    <property type="entry name" value="ClpP/crotonase-like_dom_sf"/>
</dbReference>
<dbReference type="CDD" id="cd06558">
    <property type="entry name" value="crotonase-like"/>
    <property type="match status" value="1"/>
</dbReference>
<dbReference type="EMBL" id="CAFBNZ010000173">
    <property type="protein sequence ID" value="CAB4975259.1"/>
    <property type="molecule type" value="Genomic_DNA"/>
</dbReference>